<organism evidence="2 3">
    <name type="scientific">Bizionia hallyeonensis</name>
    <dbReference type="NCBI Taxonomy" id="1123757"/>
    <lineage>
        <taxon>Bacteria</taxon>
        <taxon>Pseudomonadati</taxon>
        <taxon>Bacteroidota</taxon>
        <taxon>Flavobacteriia</taxon>
        <taxon>Flavobacteriales</taxon>
        <taxon>Flavobacteriaceae</taxon>
        <taxon>Bizionia</taxon>
    </lineage>
</organism>
<sequence>MKKLFVCLFALASLACSVNDEDIQASTVIMLPVESAIVPDEFVGGQEYEIFITYKRPTECHVFKDIYSQTQSDGLMIAIMSTVFNENNDCPPSNETVEKSFKFKPSRDENTYVFKFWHGSNGSGEDEFIIFEVPVVD</sequence>
<feature type="signal peptide" evidence="1">
    <location>
        <begin position="1"/>
        <end position="18"/>
    </location>
</feature>
<feature type="chain" id="PRO_5045653221" description="Lipoprotein" evidence="1">
    <location>
        <begin position="19"/>
        <end position="137"/>
    </location>
</feature>
<keyword evidence="3" id="KW-1185">Reference proteome</keyword>
<keyword evidence="1" id="KW-0732">Signal</keyword>
<evidence type="ECO:0008006" key="4">
    <source>
        <dbReference type="Google" id="ProtNLM"/>
    </source>
</evidence>
<evidence type="ECO:0000256" key="1">
    <source>
        <dbReference type="SAM" id="SignalP"/>
    </source>
</evidence>
<evidence type="ECO:0000313" key="2">
    <source>
        <dbReference type="EMBL" id="MFC5194141.1"/>
    </source>
</evidence>
<name>A0ABW0C366_9FLAO</name>
<dbReference type="EMBL" id="JBHSLA010000001">
    <property type="protein sequence ID" value="MFC5194141.1"/>
    <property type="molecule type" value="Genomic_DNA"/>
</dbReference>
<dbReference type="RefSeq" id="WP_376858293.1">
    <property type="nucleotide sequence ID" value="NZ_JBHSLA010000001.1"/>
</dbReference>
<protein>
    <recommendedName>
        <fullName evidence="4">Lipoprotein</fullName>
    </recommendedName>
</protein>
<gene>
    <name evidence="2" type="ORF">ACFPH8_02250</name>
</gene>
<dbReference type="PROSITE" id="PS51257">
    <property type="entry name" value="PROKAR_LIPOPROTEIN"/>
    <property type="match status" value="1"/>
</dbReference>
<reference evidence="3" key="1">
    <citation type="journal article" date="2019" name="Int. J. Syst. Evol. Microbiol.">
        <title>The Global Catalogue of Microorganisms (GCM) 10K type strain sequencing project: providing services to taxonomists for standard genome sequencing and annotation.</title>
        <authorList>
            <consortium name="The Broad Institute Genomics Platform"/>
            <consortium name="The Broad Institute Genome Sequencing Center for Infectious Disease"/>
            <person name="Wu L."/>
            <person name="Ma J."/>
        </authorList>
    </citation>
    <scope>NUCLEOTIDE SEQUENCE [LARGE SCALE GENOMIC DNA]</scope>
    <source>
        <strain evidence="3">JCM 17978</strain>
    </source>
</reference>
<comment type="caution">
    <text evidence="2">The sequence shown here is derived from an EMBL/GenBank/DDBJ whole genome shotgun (WGS) entry which is preliminary data.</text>
</comment>
<proteinExistence type="predicted"/>
<evidence type="ECO:0000313" key="3">
    <source>
        <dbReference type="Proteomes" id="UP001596162"/>
    </source>
</evidence>
<dbReference type="Proteomes" id="UP001596162">
    <property type="component" value="Unassembled WGS sequence"/>
</dbReference>
<accession>A0ABW0C366</accession>